<dbReference type="GO" id="GO:0009611">
    <property type="term" value="P:response to wounding"/>
    <property type="evidence" value="ECO:0007669"/>
    <property type="project" value="UniProtKB-UniRule"/>
</dbReference>
<gene>
    <name evidence="10" type="primary">LOC109720855</name>
    <name evidence="7" type="ORF">ACMD2_08291</name>
</gene>
<name>A0A199VHS0_ANACO</name>
<evidence type="ECO:0000256" key="5">
    <source>
        <dbReference type="SAM" id="MobiDB-lite"/>
    </source>
</evidence>
<dbReference type="EMBL" id="LSRQ01001810">
    <property type="protein sequence ID" value="OAY76426.1"/>
    <property type="molecule type" value="Genomic_DNA"/>
</dbReference>
<dbReference type="PANTHER" id="PTHR33077:SF140">
    <property type="entry name" value="PROTEIN TIFY 10B"/>
    <property type="match status" value="1"/>
</dbReference>
<comment type="domain">
    <text evidence="4">The jas domain is required for interaction with COI1.</text>
</comment>
<comment type="function">
    <text evidence="4">Repressor of jasmonate responses.</text>
</comment>
<evidence type="ECO:0000259" key="6">
    <source>
        <dbReference type="PROSITE" id="PS51320"/>
    </source>
</evidence>
<dbReference type="SMART" id="SM00979">
    <property type="entry name" value="TIFY"/>
    <property type="match status" value="1"/>
</dbReference>
<dbReference type="PANTHER" id="PTHR33077">
    <property type="entry name" value="PROTEIN TIFY 4A-RELATED-RELATED"/>
    <property type="match status" value="1"/>
</dbReference>
<evidence type="ECO:0000313" key="9">
    <source>
        <dbReference type="Proteomes" id="UP000515123"/>
    </source>
</evidence>
<keyword evidence="3" id="KW-0832">Ubl conjugation</keyword>
<dbReference type="GO" id="GO:0005634">
    <property type="term" value="C:nucleus"/>
    <property type="evidence" value="ECO:0007669"/>
    <property type="project" value="UniProtKB-SubCell"/>
</dbReference>
<comment type="subcellular location">
    <subcellularLocation>
        <location evidence="4">Nucleus</location>
    </subcellularLocation>
</comment>
<evidence type="ECO:0000313" key="8">
    <source>
        <dbReference type="Proteomes" id="UP000092600"/>
    </source>
</evidence>
<reference evidence="7 8" key="1">
    <citation type="journal article" date="2016" name="DNA Res.">
        <title>The draft genome of MD-2 pineapple using hybrid error correction of long reads.</title>
        <authorList>
            <person name="Redwan R.M."/>
            <person name="Saidin A."/>
            <person name="Kumar S.V."/>
        </authorList>
    </citation>
    <scope>NUCLEOTIDE SEQUENCE [LARGE SCALE GENOMIC DNA]</scope>
    <source>
        <strain evidence="8">cv. MD2</strain>
        <tissue evidence="7">Leaf</tissue>
    </source>
</reference>
<sequence>MAEMGRRMLRSGTEKSNFAVTCSLLSQYIKEKGSIADLGLGLARRPLENPKGAGEANRTPTTMSLLPGVEVFGSDEGGETKEGNGDVSAGNAMELFPQRAGSGLRDDAREEAERGQLTIFYAGKVLVFDNFPAEKAQDLMQLATKGSNNTDTEKFGYARPPSSAFATVDPKNGLSIQTPTVAPSPATSSLAVQANNAPKPAQPNLSDLPLVRKASLHRFLEKRKDRLNAKAPYQVTASPLAAAPTKKEESESWLGLGPQVPRPSLSLSSEGTQ</sequence>
<dbReference type="Pfam" id="PF09425">
    <property type="entry name" value="Jas_motif"/>
    <property type="match status" value="1"/>
</dbReference>
<keyword evidence="9" id="KW-1185">Reference proteome</keyword>
<accession>A0A199VHS0</accession>
<keyword evidence="4" id="KW-0539">Nucleus</keyword>
<dbReference type="GeneID" id="109720855"/>
<dbReference type="STRING" id="4615.A0A199VHS0"/>
<evidence type="ECO:0000256" key="1">
    <source>
        <dbReference type="ARBA" id="ARBA00008614"/>
    </source>
</evidence>
<dbReference type="RefSeq" id="XP_020103797.1">
    <property type="nucleotide sequence ID" value="XM_020248208.1"/>
</dbReference>
<evidence type="ECO:0000256" key="2">
    <source>
        <dbReference type="ARBA" id="ARBA00022819"/>
    </source>
</evidence>
<dbReference type="OrthoDB" id="1937734at2759"/>
<evidence type="ECO:0000256" key="4">
    <source>
        <dbReference type="RuleBase" id="RU369065"/>
    </source>
</evidence>
<keyword evidence="2 4" id="KW-1184">Jasmonic acid signaling pathway</keyword>
<organism evidence="7 8">
    <name type="scientific">Ananas comosus</name>
    <name type="common">Pineapple</name>
    <name type="synonym">Ananas ananas</name>
    <dbReference type="NCBI Taxonomy" id="4615"/>
    <lineage>
        <taxon>Eukaryota</taxon>
        <taxon>Viridiplantae</taxon>
        <taxon>Streptophyta</taxon>
        <taxon>Embryophyta</taxon>
        <taxon>Tracheophyta</taxon>
        <taxon>Spermatophyta</taxon>
        <taxon>Magnoliopsida</taxon>
        <taxon>Liliopsida</taxon>
        <taxon>Poales</taxon>
        <taxon>Bromeliaceae</taxon>
        <taxon>Bromelioideae</taxon>
        <taxon>Ananas</taxon>
    </lineage>
</organism>
<protein>
    <recommendedName>
        <fullName evidence="4">Protein TIFY</fullName>
    </recommendedName>
    <alternativeName>
        <fullName evidence="4">Jasmonate ZIM domain-containing protein</fullName>
    </alternativeName>
</protein>
<dbReference type="GO" id="GO:0031347">
    <property type="term" value="P:regulation of defense response"/>
    <property type="evidence" value="ECO:0007669"/>
    <property type="project" value="UniProtKB-UniRule"/>
</dbReference>
<dbReference type="InterPro" id="IPR040390">
    <property type="entry name" value="TIFY/JAZ"/>
</dbReference>
<dbReference type="Proteomes" id="UP000092600">
    <property type="component" value="Unassembled WGS sequence"/>
</dbReference>
<evidence type="ECO:0000313" key="10">
    <source>
        <dbReference type="RefSeq" id="XP_020103797.1"/>
    </source>
</evidence>
<dbReference type="Proteomes" id="UP000515123">
    <property type="component" value="Linkage group 1"/>
</dbReference>
<dbReference type="Pfam" id="PF06200">
    <property type="entry name" value="tify"/>
    <property type="match status" value="1"/>
</dbReference>
<dbReference type="PROSITE" id="PS51320">
    <property type="entry name" value="TIFY"/>
    <property type="match status" value="1"/>
</dbReference>
<reference evidence="10" key="2">
    <citation type="submission" date="2025-04" db="UniProtKB">
        <authorList>
            <consortium name="RefSeq"/>
        </authorList>
    </citation>
    <scope>IDENTIFICATION</scope>
    <source>
        <tissue evidence="10">Leaf</tissue>
    </source>
</reference>
<evidence type="ECO:0000313" key="7">
    <source>
        <dbReference type="EMBL" id="OAY76426.1"/>
    </source>
</evidence>
<dbReference type="InterPro" id="IPR010399">
    <property type="entry name" value="Tify_dom"/>
</dbReference>
<proteinExistence type="inferred from homology"/>
<dbReference type="GO" id="GO:2000022">
    <property type="term" value="P:regulation of jasmonic acid mediated signaling pathway"/>
    <property type="evidence" value="ECO:0007669"/>
    <property type="project" value="UniProtKB-UniRule"/>
</dbReference>
<feature type="domain" description="Tify" evidence="6">
    <location>
        <begin position="110"/>
        <end position="145"/>
    </location>
</feature>
<dbReference type="InterPro" id="IPR018467">
    <property type="entry name" value="CCT_CS"/>
</dbReference>
<feature type="region of interest" description="Disordered" evidence="5">
    <location>
        <begin position="227"/>
        <end position="273"/>
    </location>
</feature>
<evidence type="ECO:0000256" key="3">
    <source>
        <dbReference type="ARBA" id="ARBA00022843"/>
    </source>
</evidence>
<comment type="similarity">
    <text evidence="1 4">Belongs to the TIFY/JAZ family.</text>
</comment>
<dbReference type="AlphaFoldDB" id="A0A199VHS0"/>